<proteinExistence type="inferred from homology"/>
<comment type="catalytic activity">
    <reaction evidence="1">
        <text>L-histidyl-[protein] + phosphoenolpyruvate = N(pros)-phospho-L-histidyl-[protein] + pyruvate</text>
        <dbReference type="Rhea" id="RHEA:23880"/>
        <dbReference type="Rhea" id="RHEA-COMP:9745"/>
        <dbReference type="Rhea" id="RHEA-COMP:9746"/>
        <dbReference type="ChEBI" id="CHEBI:15361"/>
        <dbReference type="ChEBI" id="CHEBI:29979"/>
        <dbReference type="ChEBI" id="CHEBI:58702"/>
        <dbReference type="ChEBI" id="CHEBI:64837"/>
        <dbReference type="EC" id="2.7.3.9"/>
    </reaction>
</comment>
<feature type="domain" description="PEP-utilising enzyme mobile" evidence="16">
    <location>
        <begin position="156"/>
        <end position="226"/>
    </location>
</feature>
<comment type="subcellular location">
    <subcellularLocation>
        <location evidence="3">Cytoplasm</location>
    </subcellularLocation>
</comment>
<dbReference type="InterPro" id="IPR008279">
    <property type="entry name" value="PEP-util_enz_mobile_dom"/>
</dbReference>
<accession>A0A6J7NRA7</accession>
<dbReference type="GO" id="GO:0009401">
    <property type="term" value="P:phosphoenolpyruvate-dependent sugar phosphotransferase system"/>
    <property type="evidence" value="ECO:0007669"/>
    <property type="project" value="UniProtKB-KW"/>
</dbReference>
<keyword evidence="14" id="KW-0460">Magnesium</keyword>
<dbReference type="SUPFAM" id="SSF47831">
    <property type="entry name" value="Enzyme I of the PEP:sugar phosphotransferase system HPr-binding (sub)domain"/>
    <property type="match status" value="1"/>
</dbReference>
<dbReference type="InterPro" id="IPR018274">
    <property type="entry name" value="PEP_util_AS"/>
</dbReference>
<dbReference type="Pfam" id="PF00391">
    <property type="entry name" value="PEP-utilizers"/>
    <property type="match status" value="1"/>
</dbReference>
<evidence type="ECO:0000256" key="4">
    <source>
        <dbReference type="ARBA" id="ARBA00007837"/>
    </source>
</evidence>
<feature type="domain" description="Phosphotransferase system enzyme I N-terminal" evidence="18">
    <location>
        <begin position="4"/>
        <end position="126"/>
    </location>
</feature>
<reference evidence="20" key="1">
    <citation type="submission" date="2020-05" db="EMBL/GenBank/DDBJ databases">
        <authorList>
            <person name="Chiriac C."/>
            <person name="Salcher M."/>
            <person name="Ghai R."/>
            <person name="Kavagutti S V."/>
        </authorList>
    </citation>
    <scope>NUCLEOTIDE SEQUENCE</scope>
</reference>
<dbReference type="InterPro" id="IPR040442">
    <property type="entry name" value="Pyrv_kinase-like_dom_sf"/>
</dbReference>
<name>A0A6J7NRA7_9ZZZZ</name>
<organism evidence="20">
    <name type="scientific">freshwater metagenome</name>
    <dbReference type="NCBI Taxonomy" id="449393"/>
    <lineage>
        <taxon>unclassified sequences</taxon>
        <taxon>metagenomes</taxon>
        <taxon>ecological metagenomes</taxon>
    </lineage>
</organism>
<dbReference type="Pfam" id="PF02896">
    <property type="entry name" value="PEP-utilizers_C"/>
    <property type="match status" value="1"/>
</dbReference>
<dbReference type="Gene3D" id="1.10.274.10">
    <property type="entry name" value="PtsI, HPr-binding domain"/>
    <property type="match status" value="1"/>
</dbReference>
<evidence type="ECO:0000256" key="3">
    <source>
        <dbReference type="ARBA" id="ARBA00004496"/>
    </source>
</evidence>
<dbReference type="Gene3D" id="3.50.30.10">
    <property type="entry name" value="Phosphohistidine domain"/>
    <property type="match status" value="1"/>
</dbReference>
<dbReference type="GO" id="GO:0008965">
    <property type="term" value="F:phosphoenolpyruvate-protein phosphotransferase activity"/>
    <property type="evidence" value="ECO:0007669"/>
    <property type="project" value="UniProtKB-EC"/>
</dbReference>
<keyword evidence="9" id="KW-0762">Sugar transport</keyword>
<dbReference type="Pfam" id="PF05524">
    <property type="entry name" value="PEP-utilisers_N"/>
    <property type="match status" value="1"/>
</dbReference>
<keyword evidence="10" id="KW-0808">Transferase</keyword>
<comment type="cofactor">
    <cofactor evidence="2">
        <name>Mg(2+)</name>
        <dbReference type="ChEBI" id="CHEBI:18420"/>
    </cofactor>
</comment>
<dbReference type="GO" id="GO:0005737">
    <property type="term" value="C:cytoplasm"/>
    <property type="evidence" value="ECO:0007669"/>
    <property type="project" value="UniProtKB-SubCell"/>
</dbReference>
<dbReference type="Gene3D" id="3.20.20.60">
    <property type="entry name" value="Phosphoenolpyruvate-binding domains"/>
    <property type="match status" value="1"/>
</dbReference>
<evidence type="ECO:0000256" key="5">
    <source>
        <dbReference type="ARBA" id="ARBA00012232"/>
    </source>
</evidence>
<protein>
    <recommendedName>
        <fullName evidence="6">Phosphoenolpyruvate-protein phosphotransferase</fullName>
        <ecNumber evidence="5">2.7.3.9</ecNumber>
    </recommendedName>
    <alternativeName>
        <fullName evidence="15">Phosphotransferase system, enzyme I</fullName>
    </alternativeName>
</protein>
<gene>
    <name evidence="19" type="ORF">UFOPK3773_00069</name>
    <name evidence="20" type="ORF">UFOPK3992_00308</name>
</gene>
<dbReference type="PANTHER" id="PTHR46244">
    <property type="entry name" value="PHOSPHOENOLPYRUVATE-PROTEIN PHOSPHOTRANSFERASE"/>
    <property type="match status" value="1"/>
</dbReference>
<evidence type="ECO:0000256" key="9">
    <source>
        <dbReference type="ARBA" id="ARBA00022597"/>
    </source>
</evidence>
<evidence type="ECO:0000313" key="20">
    <source>
        <dbReference type="EMBL" id="CAB4995178.1"/>
    </source>
</evidence>
<evidence type="ECO:0000259" key="18">
    <source>
        <dbReference type="Pfam" id="PF05524"/>
    </source>
</evidence>
<feature type="domain" description="PEP-utilising enzyme C-terminal" evidence="17">
    <location>
        <begin position="254"/>
        <end position="526"/>
    </location>
</feature>
<evidence type="ECO:0000256" key="7">
    <source>
        <dbReference type="ARBA" id="ARBA00022448"/>
    </source>
</evidence>
<dbReference type="EC" id="2.7.3.9" evidence="5"/>
<dbReference type="PIRSF" id="PIRSF000732">
    <property type="entry name" value="PTS_enzyme_I"/>
    <property type="match status" value="1"/>
</dbReference>
<dbReference type="InterPro" id="IPR050499">
    <property type="entry name" value="PEP-utilizing_PTS_enzyme"/>
</dbReference>
<evidence type="ECO:0000256" key="6">
    <source>
        <dbReference type="ARBA" id="ARBA00016544"/>
    </source>
</evidence>
<keyword evidence="13" id="KW-0418">Kinase</keyword>
<dbReference type="SUPFAM" id="SSF52009">
    <property type="entry name" value="Phosphohistidine domain"/>
    <property type="match status" value="1"/>
</dbReference>
<dbReference type="EMBL" id="CAFBNF010000003">
    <property type="protein sequence ID" value="CAB4927922.1"/>
    <property type="molecule type" value="Genomic_DNA"/>
</dbReference>
<dbReference type="InterPro" id="IPR000121">
    <property type="entry name" value="PEP_util_C"/>
</dbReference>
<dbReference type="InterPro" id="IPR024692">
    <property type="entry name" value="PTS_EI"/>
</dbReference>
<evidence type="ECO:0000256" key="2">
    <source>
        <dbReference type="ARBA" id="ARBA00001946"/>
    </source>
</evidence>
<evidence type="ECO:0000256" key="10">
    <source>
        <dbReference type="ARBA" id="ARBA00022679"/>
    </source>
</evidence>
<evidence type="ECO:0000256" key="13">
    <source>
        <dbReference type="ARBA" id="ARBA00022777"/>
    </source>
</evidence>
<evidence type="ECO:0000256" key="12">
    <source>
        <dbReference type="ARBA" id="ARBA00022723"/>
    </source>
</evidence>
<dbReference type="SUPFAM" id="SSF51621">
    <property type="entry name" value="Phosphoenolpyruvate/pyruvate domain"/>
    <property type="match status" value="1"/>
</dbReference>
<dbReference type="NCBIfam" id="TIGR01417">
    <property type="entry name" value="PTS_I_fam"/>
    <property type="match status" value="1"/>
</dbReference>
<dbReference type="InterPro" id="IPR015813">
    <property type="entry name" value="Pyrv/PenolPyrv_kinase-like_dom"/>
</dbReference>
<sequence length="558" mass="58831">MIVSGIPVSGGTAVGRLVVIGVLKPTDALSSHIIASADEQLTRLLAAVAASRDEIASIADDTRQRIGSEPAAIIEAQLLVLDDPEWWDQIRDDVRNGAEPTAAVWEVTEGVAQALSSLDDPYLRERSADVLDVGQRVIGHLEGRSRTSALQGQTGDVIVAAHELTPTDTLDLDLNVVRGIVTEAGARTSHAAILARQLGIPAVVGAAGILKAASPGVVVVLDGDAGTCEIDPQPRDLDRARAKSVRQMTHAVMSHAVTTRDGVAVQVLANASSVADVTRAVAEGADGIGLYRTEFLFMRSDTAPDEQAQTEHYMAVAEAAGGRPVTFRTLDVGGDKPVPGLQVEAEENPFLGVRGIRLTLANRPVFDGQLRALARTAAAFPGVSVMVPMVSGLEELDEVRGILRDVTPRAAFRFGAMVEVPSAALLIDAFASEVDFLSVGTNDLTAYVLAADRGNRHLHELYSEFHPAVLRALQLIRAGAGDTPLSVCGELAGDPRATGLLVGLGYRQLSVSGPLVPAVKERISRLNAGAAERASADLMRARRRSDVDAVLNSLTFED</sequence>
<evidence type="ECO:0000256" key="14">
    <source>
        <dbReference type="ARBA" id="ARBA00022842"/>
    </source>
</evidence>
<dbReference type="AlphaFoldDB" id="A0A6J7NRA7"/>
<evidence type="ECO:0000259" key="17">
    <source>
        <dbReference type="Pfam" id="PF02896"/>
    </source>
</evidence>
<dbReference type="PRINTS" id="PR01736">
    <property type="entry name" value="PHPHTRNFRASE"/>
</dbReference>
<dbReference type="InterPro" id="IPR036637">
    <property type="entry name" value="Phosphohistidine_dom_sf"/>
</dbReference>
<dbReference type="InterPro" id="IPR008731">
    <property type="entry name" value="PTS_EIN"/>
</dbReference>
<dbReference type="EMBL" id="CAFBOZ010000028">
    <property type="protein sequence ID" value="CAB4995178.1"/>
    <property type="molecule type" value="Genomic_DNA"/>
</dbReference>
<evidence type="ECO:0000259" key="16">
    <source>
        <dbReference type="Pfam" id="PF00391"/>
    </source>
</evidence>
<keyword evidence="8" id="KW-0963">Cytoplasm</keyword>
<evidence type="ECO:0000256" key="15">
    <source>
        <dbReference type="ARBA" id="ARBA00033235"/>
    </source>
</evidence>
<comment type="similarity">
    <text evidence="4">Belongs to the PEP-utilizing enzyme family.</text>
</comment>
<keyword evidence="12" id="KW-0479">Metal-binding</keyword>
<evidence type="ECO:0000256" key="1">
    <source>
        <dbReference type="ARBA" id="ARBA00000683"/>
    </source>
</evidence>
<keyword evidence="7" id="KW-0813">Transport</keyword>
<dbReference type="PANTHER" id="PTHR46244:SF6">
    <property type="entry name" value="PHOSPHOENOLPYRUVATE-PROTEIN PHOSPHOTRANSFERASE"/>
    <property type="match status" value="1"/>
</dbReference>
<dbReference type="GO" id="GO:0046872">
    <property type="term" value="F:metal ion binding"/>
    <property type="evidence" value="ECO:0007669"/>
    <property type="project" value="UniProtKB-KW"/>
</dbReference>
<keyword evidence="11" id="KW-0598">Phosphotransferase system</keyword>
<dbReference type="InterPro" id="IPR006318">
    <property type="entry name" value="PTS_EI-like"/>
</dbReference>
<dbReference type="GO" id="GO:0016301">
    <property type="term" value="F:kinase activity"/>
    <property type="evidence" value="ECO:0007669"/>
    <property type="project" value="UniProtKB-KW"/>
</dbReference>
<dbReference type="InterPro" id="IPR036618">
    <property type="entry name" value="PtsI_HPr-bd_sf"/>
</dbReference>
<dbReference type="PROSITE" id="PS00370">
    <property type="entry name" value="PEP_ENZYMES_PHOS_SITE"/>
    <property type="match status" value="1"/>
</dbReference>
<evidence type="ECO:0000256" key="8">
    <source>
        <dbReference type="ARBA" id="ARBA00022490"/>
    </source>
</evidence>
<evidence type="ECO:0000256" key="11">
    <source>
        <dbReference type="ARBA" id="ARBA00022683"/>
    </source>
</evidence>
<evidence type="ECO:0000313" key="19">
    <source>
        <dbReference type="EMBL" id="CAB4927922.1"/>
    </source>
</evidence>